<dbReference type="OrthoDB" id="200141at2759"/>
<accession>A0A9W7A0Q8</accession>
<name>A0A9W7A0Q8_9STRA</name>
<sequence length="370" mass="40903">MPHLHMPHLHIPPLHHHRKPFQGILMGIRLNETQSVQYRRAVLHYSLRSAFIGSLSATVTSSFELALSGKSSTRRVALLGFSNALRRVDRRFLHILALVLPALAETLSLYVHTLRTANRIKARTLGDGGGQYDRELTKLFVMEQLRHALLGLPRPLRPALSEIPAKGRGTIAMRVIASIAAPLWAVKQIWTALNRYNNGLKTILTISIVRACAISILTYSAATPYPVIKGDSDRPTHLHRHAALEALLEHANTELGHPCKGVRDLDSVDAFIEVALPGLKKSHQLTVLKVLALGLVINGSVSMKDKIIFGRALRAVGGSVFNRVDLSMVVREFQRGRLSADSIERVFEEFGSESGSIRCERGRTAHSVPR</sequence>
<organism evidence="1 2">
    <name type="scientific">Triparma retinervis</name>
    <dbReference type="NCBI Taxonomy" id="2557542"/>
    <lineage>
        <taxon>Eukaryota</taxon>
        <taxon>Sar</taxon>
        <taxon>Stramenopiles</taxon>
        <taxon>Ochrophyta</taxon>
        <taxon>Bolidophyceae</taxon>
        <taxon>Parmales</taxon>
        <taxon>Triparmaceae</taxon>
        <taxon>Triparma</taxon>
    </lineage>
</organism>
<dbReference type="Proteomes" id="UP001165082">
    <property type="component" value="Unassembled WGS sequence"/>
</dbReference>
<gene>
    <name evidence="1" type="ORF">TrRE_jg8783</name>
</gene>
<evidence type="ECO:0000313" key="1">
    <source>
        <dbReference type="EMBL" id="GMH61391.1"/>
    </source>
</evidence>
<reference evidence="1" key="1">
    <citation type="submission" date="2022-07" db="EMBL/GenBank/DDBJ databases">
        <title>Genome analysis of Parmales, a sister group of diatoms, reveals the evolutionary specialization of diatoms from phago-mixotrophs to photoautotrophs.</title>
        <authorList>
            <person name="Ban H."/>
            <person name="Sato S."/>
            <person name="Yoshikawa S."/>
            <person name="Kazumasa Y."/>
            <person name="Nakamura Y."/>
            <person name="Ichinomiya M."/>
            <person name="Saitoh K."/>
            <person name="Sato N."/>
            <person name="Blanc-Mathieu R."/>
            <person name="Endo H."/>
            <person name="Kuwata A."/>
            <person name="Ogata H."/>
        </authorList>
    </citation>
    <scope>NUCLEOTIDE SEQUENCE</scope>
</reference>
<protein>
    <submittedName>
        <fullName evidence="1">Uncharacterized protein</fullName>
    </submittedName>
</protein>
<dbReference type="EMBL" id="BRXZ01001071">
    <property type="protein sequence ID" value="GMH61391.1"/>
    <property type="molecule type" value="Genomic_DNA"/>
</dbReference>
<evidence type="ECO:0000313" key="2">
    <source>
        <dbReference type="Proteomes" id="UP001165082"/>
    </source>
</evidence>
<dbReference type="AlphaFoldDB" id="A0A9W7A0Q8"/>
<proteinExistence type="predicted"/>
<comment type="caution">
    <text evidence="1">The sequence shown here is derived from an EMBL/GenBank/DDBJ whole genome shotgun (WGS) entry which is preliminary data.</text>
</comment>
<keyword evidence="2" id="KW-1185">Reference proteome</keyword>